<protein>
    <submittedName>
        <fullName evidence="2">Uncharacterized protein</fullName>
    </submittedName>
</protein>
<reference evidence="2 3" key="1">
    <citation type="submission" date="2021-08" db="EMBL/GenBank/DDBJ databases">
        <title>Draft genome sequence of Spirulina subsalsa with high tolerance to salinity and hype-accumulation of phycocyanin.</title>
        <authorList>
            <person name="Pei H."/>
            <person name="Jiang L."/>
        </authorList>
    </citation>
    <scope>NUCLEOTIDE SEQUENCE [LARGE SCALE GENOMIC DNA]</scope>
    <source>
        <strain evidence="2 3">FACHB-351</strain>
    </source>
</reference>
<dbReference type="EMBL" id="JAIHOM010000003">
    <property type="protein sequence ID" value="MCW6034836.1"/>
    <property type="molecule type" value="Genomic_DNA"/>
</dbReference>
<name>A0ABT3L011_9CYAN</name>
<evidence type="ECO:0000313" key="3">
    <source>
        <dbReference type="Proteomes" id="UP001526426"/>
    </source>
</evidence>
<accession>A0ABT3L011</accession>
<feature type="region of interest" description="Disordered" evidence="1">
    <location>
        <begin position="218"/>
        <end position="257"/>
    </location>
</feature>
<dbReference type="Proteomes" id="UP001526426">
    <property type="component" value="Unassembled WGS sequence"/>
</dbReference>
<organism evidence="2 3">
    <name type="scientific">Spirulina subsalsa FACHB-351</name>
    <dbReference type="NCBI Taxonomy" id="234711"/>
    <lineage>
        <taxon>Bacteria</taxon>
        <taxon>Bacillati</taxon>
        <taxon>Cyanobacteriota</taxon>
        <taxon>Cyanophyceae</taxon>
        <taxon>Spirulinales</taxon>
        <taxon>Spirulinaceae</taxon>
        <taxon>Spirulina</taxon>
    </lineage>
</organism>
<feature type="compositionally biased region" description="Polar residues" evidence="1">
    <location>
        <begin position="1"/>
        <end position="17"/>
    </location>
</feature>
<feature type="region of interest" description="Disordered" evidence="1">
    <location>
        <begin position="1"/>
        <end position="29"/>
    </location>
</feature>
<gene>
    <name evidence="2" type="ORF">K4A83_00900</name>
</gene>
<proteinExistence type="predicted"/>
<feature type="compositionally biased region" description="Polar residues" evidence="1">
    <location>
        <begin position="228"/>
        <end position="244"/>
    </location>
</feature>
<comment type="caution">
    <text evidence="2">The sequence shown here is derived from an EMBL/GenBank/DDBJ whole genome shotgun (WGS) entry which is preliminary data.</text>
</comment>
<evidence type="ECO:0000313" key="2">
    <source>
        <dbReference type="EMBL" id="MCW6034836.1"/>
    </source>
</evidence>
<evidence type="ECO:0000256" key="1">
    <source>
        <dbReference type="SAM" id="MobiDB-lite"/>
    </source>
</evidence>
<dbReference type="RefSeq" id="WP_265262491.1">
    <property type="nucleotide sequence ID" value="NZ_JAIHOM010000003.1"/>
</dbReference>
<keyword evidence="3" id="KW-1185">Reference proteome</keyword>
<feature type="compositionally biased region" description="Basic residues" evidence="1">
    <location>
        <begin position="218"/>
        <end position="227"/>
    </location>
</feature>
<sequence length="257" mass="29658">MNTTYSRLTSTDLISQTSHKHPIPSPSEPRQYRAIGLVRGIYQPVDDLLTRGVLLTEEGTEIDAVLLGRMISLVKKHIDLHQSHLWVVYPRTREKEQTLHVQLSGLWNPQLLHPELLESEEWSQETPSAGVPGIMMQDGYFSVRGEVVFYSHDDEKIIVRIQQIPRKPTEKRKFFKIHLQGLLLAERAVGHFWDLHILRRGNNLLLQEAHDLGFIPKKRIPRGRHSKGQATSRSRFNHLSTKESTAIKPLKKQRKQS</sequence>